<sequence>MANANNGNNSNNKVWLITGASRGFGALIARDALARGDAVVATARDPQTVIDALGQHPQLLALKLDVRHEAQAIGVAQRALERFGRIDVLVNNAGYGLLGAVEEANSEEVRALFDTNVFGLLNVSRAVLPLMRRQGSGHLVNLSSVGGYRSYAGWGIYCASKFAVEALSEAQAMELAPLGIHVTAVEPGYFRTDFLDAASLVSTRNRIDAYAETVGAMRAHAAGVNHRQPGDPQKLAKAVLTLVDSAAPPLRLQLGSDTVAGVREKNRAVEAEMAEWLALAISTDHDDVAAAVKA</sequence>
<evidence type="ECO:0000313" key="4">
    <source>
        <dbReference type="EMBL" id="SFL48108.1"/>
    </source>
</evidence>
<dbReference type="InterPro" id="IPR002347">
    <property type="entry name" value="SDR_fam"/>
</dbReference>
<dbReference type="SUPFAM" id="SSF51735">
    <property type="entry name" value="NAD(P)-binding Rossmann-fold domains"/>
    <property type="match status" value="1"/>
</dbReference>
<reference evidence="4 5" key="1">
    <citation type="submission" date="2016-10" db="EMBL/GenBank/DDBJ databases">
        <authorList>
            <person name="de Groot N.N."/>
        </authorList>
    </citation>
    <scope>NUCLEOTIDE SEQUENCE [LARGE SCALE GENOMIC DNA]</scope>
    <source>
        <strain evidence="4 5">ATCC 43154</strain>
    </source>
</reference>
<dbReference type="GO" id="GO:0016491">
    <property type="term" value="F:oxidoreductase activity"/>
    <property type="evidence" value="ECO:0007669"/>
    <property type="project" value="UniProtKB-KW"/>
</dbReference>
<dbReference type="OrthoDB" id="9789083at2"/>
<dbReference type="EMBL" id="FOTW01000004">
    <property type="protein sequence ID" value="SFL48108.1"/>
    <property type="molecule type" value="Genomic_DNA"/>
</dbReference>
<evidence type="ECO:0000256" key="2">
    <source>
        <dbReference type="ARBA" id="ARBA00023002"/>
    </source>
</evidence>
<accession>A0A1I4I103</accession>
<dbReference type="Pfam" id="PF00106">
    <property type="entry name" value="adh_short"/>
    <property type="match status" value="1"/>
</dbReference>
<dbReference type="RefSeq" id="WP_093382869.1">
    <property type="nucleotide sequence ID" value="NZ_FOTW01000004.1"/>
</dbReference>
<proteinExistence type="inferred from homology"/>
<dbReference type="AlphaFoldDB" id="A0A1I4I103"/>
<dbReference type="PANTHER" id="PTHR43976:SF16">
    <property type="entry name" value="SHORT-CHAIN DEHYDROGENASE_REDUCTASE FAMILY PROTEIN"/>
    <property type="match status" value="1"/>
</dbReference>
<evidence type="ECO:0008006" key="6">
    <source>
        <dbReference type="Google" id="ProtNLM"/>
    </source>
</evidence>
<keyword evidence="5" id="KW-1185">Reference proteome</keyword>
<dbReference type="InterPro" id="IPR020904">
    <property type="entry name" value="Sc_DH/Rdtase_CS"/>
</dbReference>
<dbReference type="PANTHER" id="PTHR43976">
    <property type="entry name" value="SHORT CHAIN DEHYDROGENASE"/>
    <property type="match status" value="1"/>
</dbReference>
<dbReference type="Gene3D" id="3.40.50.720">
    <property type="entry name" value="NAD(P)-binding Rossmann-like Domain"/>
    <property type="match status" value="1"/>
</dbReference>
<evidence type="ECO:0000256" key="3">
    <source>
        <dbReference type="RuleBase" id="RU000363"/>
    </source>
</evidence>
<keyword evidence="2" id="KW-0560">Oxidoreductase</keyword>
<dbReference type="NCBIfam" id="NF004824">
    <property type="entry name" value="PRK06180.1"/>
    <property type="match status" value="1"/>
</dbReference>
<dbReference type="PRINTS" id="PR00081">
    <property type="entry name" value="GDHRDH"/>
</dbReference>
<comment type="similarity">
    <text evidence="1 3">Belongs to the short-chain dehydrogenases/reductases (SDR) family.</text>
</comment>
<dbReference type="InterPro" id="IPR051911">
    <property type="entry name" value="SDR_oxidoreductase"/>
</dbReference>
<protein>
    <recommendedName>
        <fullName evidence="6">NADP-dependent 3-hydroxy acid dehydrogenase YdfG</fullName>
    </recommendedName>
</protein>
<name>A0A1I4I103_9BURK</name>
<dbReference type="Proteomes" id="UP000199470">
    <property type="component" value="Unassembled WGS sequence"/>
</dbReference>
<evidence type="ECO:0000256" key="1">
    <source>
        <dbReference type="ARBA" id="ARBA00006484"/>
    </source>
</evidence>
<dbReference type="NCBIfam" id="NF006114">
    <property type="entry name" value="PRK08263.1"/>
    <property type="match status" value="1"/>
</dbReference>
<dbReference type="PRINTS" id="PR00080">
    <property type="entry name" value="SDRFAMILY"/>
</dbReference>
<dbReference type="PROSITE" id="PS00061">
    <property type="entry name" value="ADH_SHORT"/>
    <property type="match status" value="1"/>
</dbReference>
<organism evidence="4 5">
    <name type="scientific">Rugamonas rubra</name>
    <dbReference type="NCBI Taxonomy" id="758825"/>
    <lineage>
        <taxon>Bacteria</taxon>
        <taxon>Pseudomonadati</taxon>
        <taxon>Pseudomonadota</taxon>
        <taxon>Betaproteobacteria</taxon>
        <taxon>Burkholderiales</taxon>
        <taxon>Oxalobacteraceae</taxon>
        <taxon>Telluria group</taxon>
        <taxon>Rugamonas</taxon>
    </lineage>
</organism>
<evidence type="ECO:0000313" key="5">
    <source>
        <dbReference type="Proteomes" id="UP000199470"/>
    </source>
</evidence>
<dbReference type="CDD" id="cd05374">
    <property type="entry name" value="17beta-HSD-like_SDR_c"/>
    <property type="match status" value="1"/>
</dbReference>
<dbReference type="STRING" id="758825.SAMN02982985_00384"/>
<gene>
    <name evidence="4" type="ORF">SAMN02982985_00384</name>
</gene>
<dbReference type="InterPro" id="IPR036291">
    <property type="entry name" value="NAD(P)-bd_dom_sf"/>
</dbReference>